<evidence type="ECO:0000256" key="3">
    <source>
        <dbReference type="ARBA" id="ARBA00023125"/>
    </source>
</evidence>
<dbReference type="PANTHER" id="PTHR47663:SF2">
    <property type="entry name" value="ARABINOLYTIC TRANSCRIPTIONAL ACTIVATOR ARAR-RELATED"/>
    <property type="match status" value="1"/>
</dbReference>
<gene>
    <name evidence="5" type="ORF">B0A49_06510</name>
</gene>
<dbReference type="CDD" id="cd12148">
    <property type="entry name" value="fungal_TF_MHR"/>
    <property type="match status" value="1"/>
</dbReference>
<dbReference type="InterPro" id="IPR051439">
    <property type="entry name" value="XlnR/Xlr1"/>
</dbReference>
<reference evidence="5 6" key="1">
    <citation type="submission" date="2017-03" db="EMBL/GenBank/DDBJ databases">
        <title>Genomes of endolithic fungi from Antarctica.</title>
        <authorList>
            <person name="Coleine C."/>
            <person name="Masonjones S."/>
            <person name="Stajich J.E."/>
        </authorList>
    </citation>
    <scope>NUCLEOTIDE SEQUENCE [LARGE SCALE GENOMIC DNA]</scope>
    <source>
        <strain evidence="5 6">CCFEE 5187</strain>
    </source>
</reference>
<organism evidence="5 6">
    <name type="scientific">Cryomyces minteri</name>
    <dbReference type="NCBI Taxonomy" id="331657"/>
    <lineage>
        <taxon>Eukaryota</taxon>
        <taxon>Fungi</taxon>
        <taxon>Dikarya</taxon>
        <taxon>Ascomycota</taxon>
        <taxon>Pezizomycotina</taxon>
        <taxon>Dothideomycetes</taxon>
        <taxon>Dothideomycetes incertae sedis</taxon>
        <taxon>Cryomyces</taxon>
    </lineage>
</organism>
<dbReference type="OrthoDB" id="5365785at2759"/>
<dbReference type="PANTHER" id="PTHR47663">
    <property type="entry name" value="XYLANOLYTIC TRANSCRIPTIONAL ACTIVATOR XLNR-RELATED"/>
    <property type="match status" value="1"/>
</dbReference>
<evidence type="ECO:0000256" key="1">
    <source>
        <dbReference type="ARBA" id="ARBA00022833"/>
    </source>
</evidence>
<evidence type="ECO:0000256" key="4">
    <source>
        <dbReference type="ARBA" id="ARBA00023163"/>
    </source>
</evidence>
<dbReference type="Proteomes" id="UP000308768">
    <property type="component" value="Unassembled WGS sequence"/>
</dbReference>
<dbReference type="EMBL" id="NAJN01000674">
    <property type="protein sequence ID" value="TKA70084.1"/>
    <property type="molecule type" value="Genomic_DNA"/>
</dbReference>
<keyword evidence="1" id="KW-0862">Zinc</keyword>
<evidence type="ECO:0000313" key="5">
    <source>
        <dbReference type="EMBL" id="TKA70084.1"/>
    </source>
</evidence>
<dbReference type="STRING" id="331657.A0A4U0X1H7"/>
<keyword evidence="3" id="KW-0238">DNA-binding</keyword>
<proteinExistence type="predicted"/>
<protein>
    <submittedName>
        <fullName evidence="5">Uncharacterized protein</fullName>
    </submittedName>
</protein>
<accession>A0A4U0X1H7</accession>
<comment type="caution">
    <text evidence="5">The sequence shown here is derived from an EMBL/GenBank/DDBJ whole genome shotgun (WGS) entry which is preliminary data.</text>
</comment>
<keyword evidence="4" id="KW-0804">Transcription</keyword>
<name>A0A4U0X1H7_9PEZI</name>
<evidence type="ECO:0000256" key="2">
    <source>
        <dbReference type="ARBA" id="ARBA00023015"/>
    </source>
</evidence>
<dbReference type="AlphaFoldDB" id="A0A4U0X1H7"/>
<dbReference type="GO" id="GO:0003677">
    <property type="term" value="F:DNA binding"/>
    <property type="evidence" value="ECO:0007669"/>
    <property type="project" value="UniProtKB-KW"/>
</dbReference>
<keyword evidence="6" id="KW-1185">Reference proteome</keyword>
<evidence type="ECO:0000313" key="6">
    <source>
        <dbReference type="Proteomes" id="UP000308768"/>
    </source>
</evidence>
<sequence>MRWWHAAFTLSRELKFNKEVSDGMAEHDPSCPRHAGYSQSRMDAEPDIWTGLESYNFEQGLFNFMENVSSTSDCDCGDKGWTDITEEAREEQRRVWWLLYIMDRHLALCYNRPLSLLDAEFGEIIDLNHARNHPLLDLARQDPESWGTVEAEILRQLNLYQNSLPVFEAAHSSPDGLPARGPSQESLHTKMVIAYATHVTHVLFILLAGKWDPVSLFDDRDSWITSPSFTSTMQHAISAADAVSQILELDPEMRRVSPMAYFTMSKVLTQDSFMPYFLGIQLLQGSFVLLLIIDRLQTKTDVSIINACEVIIRATEACVATLDTEYQRNYRQILRSAVFQARGRYVLQKEAQFRRKAVLALYRWTRSGTGLAL</sequence>
<keyword evidence="2" id="KW-0805">Transcription regulation</keyword>